<accession>A0A1G2P0C7</accession>
<evidence type="ECO:0000313" key="2">
    <source>
        <dbReference type="EMBL" id="OHA41804.1"/>
    </source>
</evidence>
<feature type="transmembrane region" description="Helical" evidence="1">
    <location>
        <begin position="75"/>
        <end position="98"/>
    </location>
</feature>
<keyword evidence="1" id="KW-0472">Membrane</keyword>
<keyword evidence="1" id="KW-1133">Transmembrane helix</keyword>
<organism evidence="2 3">
    <name type="scientific">Candidatus Taylorbacteria bacterium RIFCSPLOWO2_02_FULL_46_40</name>
    <dbReference type="NCBI Taxonomy" id="1802329"/>
    <lineage>
        <taxon>Bacteria</taxon>
        <taxon>Candidatus Tayloriibacteriota</taxon>
    </lineage>
</organism>
<dbReference type="AlphaFoldDB" id="A0A1G2P0C7"/>
<protein>
    <submittedName>
        <fullName evidence="2">Uncharacterized protein</fullName>
    </submittedName>
</protein>
<dbReference type="Proteomes" id="UP000176429">
    <property type="component" value="Unassembled WGS sequence"/>
</dbReference>
<proteinExistence type="predicted"/>
<dbReference type="EMBL" id="MHSH01000018">
    <property type="protein sequence ID" value="OHA41804.1"/>
    <property type="molecule type" value="Genomic_DNA"/>
</dbReference>
<reference evidence="2 3" key="1">
    <citation type="journal article" date="2016" name="Nat. Commun.">
        <title>Thousands of microbial genomes shed light on interconnected biogeochemical processes in an aquifer system.</title>
        <authorList>
            <person name="Anantharaman K."/>
            <person name="Brown C.T."/>
            <person name="Hug L.A."/>
            <person name="Sharon I."/>
            <person name="Castelle C.J."/>
            <person name="Probst A.J."/>
            <person name="Thomas B.C."/>
            <person name="Singh A."/>
            <person name="Wilkins M.J."/>
            <person name="Karaoz U."/>
            <person name="Brodie E.L."/>
            <person name="Williams K.H."/>
            <person name="Hubbard S.S."/>
            <person name="Banfield J.F."/>
        </authorList>
    </citation>
    <scope>NUCLEOTIDE SEQUENCE [LARGE SCALE GENOMIC DNA]</scope>
</reference>
<sequence>MRWKNWPYWVRGGMIFAVLTGVLYSIAKWAYATEWFCPLSWTTFCRSLDTPIYYLIPPQFKILLTLFSWGSNGNFTYSILIVLMINYFLIGGVIGWIYGKIRNRSTQSAIGY</sequence>
<evidence type="ECO:0000313" key="3">
    <source>
        <dbReference type="Proteomes" id="UP000176429"/>
    </source>
</evidence>
<keyword evidence="1" id="KW-0812">Transmembrane</keyword>
<gene>
    <name evidence="2" type="ORF">A3H68_00380</name>
</gene>
<name>A0A1G2P0C7_9BACT</name>
<evidence type="ECO:0000256" key="1">
    <source>
        <dbReference type="SAM" id="Phobius"/>
    </source>
</evidence>
<feature type="transmembrane region" description="Helical" evidence="1">
    <location>
        <begin position="12"/>
        <end position="31"/>
    </location>
</feature>
<comment type="caution">
    <text evidence="2">The sequence shown here is derived from an EMBL/GenBank/DDBJ whole genome shotgun (WGS) entry which is preliminary data.</text>
</comment>